<feature type="region of interest" description="Disordered" evidence="4">
    <location>
        <begin position="253"/>
        <end position="285"/>
    </location>
</feature>
<keyword evidence="2" id="KW-0689">Ribosomal protein</keyword>
<keyword evidence="3" id="KW-0687">Ribonucleoprotein</keyword>
<dbReference type="PANTHER" id="PTHR13691:SF73">
    <property type="entry name" value="LARGE RIBOSOMAL SUBUNIT PROTEIN UL2M"/>
    <property type="match status" value="1"/>
</dbReference>
<dbReference type="Gene3D" id="2.40.50.140">
    <property type="entry name" value="Nucleic acid-binding proteins"/>
    <property type="match status" value="1"/>
</dbReference>
<feature type="domain" description="Large ribosomal subunit protein uL2 RNA-binding" evidence="6">
    <location>
        <begin position="83"/>
        <end position="165"/>
    </location>
</feature>
<dbReference type="PANTHER" id="PTHR13691">
    <property type="entry name" value="RIBOSOMAL PROTEIN L2"/>
    <property type="match status" value="1"/>
</dbReference>
<evidence type="ECO:0000259" key="5">
    <source>
        <dbReference type="SMART" id="SM01382"/>
    </source>
</evidence>
<dbReference type="SUPFAM" id="SSF50249">
    <property type="entry name" value="Nucleic acid-binding proteins"/>
    <property type="match status" value="1"/>
</dbReference>
<feature type="compositionally biased region" description="Polar residues" evidence="4">
    <location>
        <begin position="253"/>
        <end position="262"/>
    </location>
</feature>
<keyword evidence="8" id="KW-1185">Reference proteome</keyword>
<dbReference type="Gene3D" id="2.30.30.30">
    <property type="match status" value="1"/>
</dbReference>
<feature type="domain" description="Large ribosomal subunit protein uL2 C-terminal" evidence="5">
    <location>
        <begin position="176"/>
        <end position="298"/>
    </location>
</feature>
<dbReference type="InterPro" id="IPR002171">
    <property type="entry name" value="Ribosomal_uL2"/>
</dbReference>
<evidence type="ECO:0000256" key="4">
    <source>
        <dbReference type="SAM" id="MobiDB-lite"/>
    </source>
</evidence>
<gene>
    <name evidence="7" type="ORF">XYLVIOL_LOCUS3055</name>
</gene>
<evidence type="ECO:0000256" key="3">
    <source>
        <dbReference type="ARBA" id="ARBA00023274"/>
    </source>
</evidence>
<evidence type="ECO:0000256" key="2">
    <source>
        <dbReference type="ARBA" id="ARBA00022980"/>
    </source>
</evidence>
<organism evidence="7 8">
    <name type="scientific">Xylocopa violacea</name>
    <name type="common">Violet carpenter bee</name>
    <name type="synonym">Apis violacea</name>
    <dbReference type="NCBI Taxonomy" id="135666"/>
    <lineage>
        <taxon>Eukaryota</taxon>
        <taxon>Metazoa</taxon>
        <taxon>Ecdysozoa</taxon>
        <taxon>Arthropoda</taxon>
        <taxon>Hexapoda</taxon>
        <taxon>Insecta</taxon>
        <taxon>Pterygota</taxon>
        <taxon>Neoptera</taxon>
        <taxon>Endopterygota</taxon>
        <taxon>Hymenoptera</taxon>
        <taxon>Apocrita</taxon>
        <taxon>Aculeata</taxon>
        <taxon>Apoidea</taxon>
        <taxon>Anthophila</taxon>
        <taxon>Apidae</taxon>
        <taxon>Xylocopa</taxon>
        <taxon>Xylocopa</taxon>
    </lineage>
</organism>
<dbReference type="Pfam" id="PF03947">
    <property type="entry name" value="Ribosomal_L2_C"/>
    <property type="match status" value="1"/>
</dbReference>
<feature type="compositionally biased region" description="Basic residues" evidence="4">
    <location>
        <begin position="275"/>
        <end position="285"/>
    </location>
</feature>
<comment type="caution">
    <text evidence="7">The sequence shown here is derived from an EMBL/GenBank/DDBJ whole genome shotgun (WGS) entry which is preliminary data.</text>
</comment>
<protein>
    <recommendedName>
        <fullName evidence="9">Ribosomal protein L2</fullName>
    </recommendedName>
</protein>
<proteinExistence type="inferred from homology"/>
<dbReference type="EMBL" id="CAXAJV020001288">
    <property type="protein sequence ID" value="CAL7938057.1"/>
    <property type="molecule type" value="Genomic_DNA"/>
</dbReference>
<dbReference type="InterPro" id="IPR022669">
    <property type="entry name" value="Ribosomal_uL2_C"/>
</dbReference>
<evidence type="ECO:0000256" key="1">
    <source>
        <dbReference type="ARBA" id="ARBA00005636"/>
    </source>
</evidence>
<accession>A0ABP1NC66</accession>
<reference evidence="7 8" key="1">
    <citation type="submission" date="2024-08" db="EMBL/GenBank/DDBJ databases">
        <authorList>
            <person name="Will J Nash"/>
            <person name="Angela Man"/>
            <person name="Seanna McTaggart"/>
            <person name="Kendall Baker"/>
            <person name="Tom Barker"/>
            <person name="Leah Catchpole"/>
            <person name="Alex Durrant"/>
            <person name="Karim Gharbi"/>
            <person name="Naomi Irish"/>
            <person name="Gemy Kaithakottil"/>
            <person name="Debby Ku"/>
            <person name="Aaliyah Providence"/>
            <person name="Felix Shaw"/>
            <person name="David Swarbreck"/>
            <person name="Chris Watkins"/>
            <person name="Ann M. McCartney"/>
            <person name="Giulio Formenti"/>
            <person name="Alice Mouton"/>
            <person name="Noel Vella"/>
            <person name="Bjorn M von Reumont"/>
            <person name="Adriana Vella"/>
            <person name="Wilfried Haerty"/>
        </authorList>
    </citation>
    <scope>NUCLEOTIDE SEQUENCE [LARGE SCALE GENOMIC DNA]</scope>
</reference>
<dbReference type="InterPro" id="IPR012340">
    <property type="entry name" value="NA-bd_OB-fold"/>
</dbReference>
<comment type="similarity">
    <text evidence="1">Belongs to the universal ribosomal protein uL2 family.</text>
</comment>
<evidence type="ECO:0008006" key="9">
    <source>
        <dbReference type="Google" id="ProtNLM"/>
    </source>
</evidence>
<evidence type="ECO:0000313" key="8">
    <source>
        <dbReference type="Proteomes" id="UP001642520"/>
    </source>
</evidence>
<evidence type="ECO:0000313" key="7">
    <source>
        <dbReference type="EMBL" id="CAL7938057.1"/>
    </source>
</evidence>
<dbReference type="InterPro" id="IPR008991">
    <property type="entry name" value="Translation_prot_SH3-like_sf"/>
</dbReference>
<dbReference type="SMART" id="SM01382">
    <property type="entry name" value="Ribosomal_L2_C"/>
    <property type="match status" value="1"/>
</dbReference>
<evidence type="ECO:0000259" key="6">
    <source>
        <dbReference type="SMART" id="SM01383"/>
    </source>
</evidence>
<dbReference type="Proteomes" id="UP001642520">
    <property type="component" value="Unassembled WGS sequence"/>
</dbReference>
<name>A0ABP1NC66_XYLVO</name>
<dbReference type="InterPro" id="IPR014722">
    <property type="entry name" value="Rib_uL2_dom2"/>
</dbReference>
<dbReference type="InterPro" id="IPR022666">
    <property type="entry name" value="Ribosomal_uL2_RNA-bd_dom"/>
</dbReference>
<sequence length="317" mass="34750">MVALSSNGVNMSTMSLISRVLTKQAVEICCKAVTVPYQVQPVRNKWTLLKLPQPGVQGKSFRRIVHFKDEYTVEPLKVTNLGGRDPVTGRLVAKGIGGGIKHKYHWIKWARDGPTDINVPPKESKVLAIFKDGCRTVNVALIGSGSDLEYILATVNMKVGDIIRTHCGVTPNPVRAYEGDCYPIGALPKGTMVNCVEKYPRKGGSLIHAAGTCGLIIKRDGDDRVIVKMPSKKQFSLHETCMATVGRLSNIEHSSTPIGSAQKNRELGNRPRSGLWHRKTGRSGRKIKPVPAVRKIGPNLKQARKIESLEFNVSSLN</sequence>
<dbReference type="SMART" id="SM01383">
    <property type="entry name" value="Ribosomal_L2"/>
    <property type="match status" value="1"/>
</dbReference>
<dbReference type="SUPFAM" id="SSF50104">
    <property type="entry name" value="Translation proteins SH3-like domain"/>
    <property type="match status" value="1"/>
</dbReference>